<evidence type="ECO:0000259" key="3">
    <source>
        <dbReference type="SMART" id="SM00858"/>
    </source>
</evidence>
<comment type="similarity">
    <text evidence="1">Belongs to the UxaA family.</text>
</comment>
<organism evidence="4 5">
    <name type="scientific">Vibrio casei</name>
    <dbReference type="NCBI Taxonomy" id="673372"/>
    <lineage>
        <taxon>Bacteria</taxon>
        <taxon>Pseudomonadati</taxon>
        <taxon>Pseudomonadota</taxon>
        <taxon>Gammaproteobacteria</taxon>
        <taxon>Vibrionales</taxon>
        <taxon>Vibrionaceae</taxon>
        <taxon>Vibrio</taxon>
    </lineage>
</organism>
<dbReference type="SMART" id="SM00858">
    <property type="entry name" value="SAF"/>
    <property type="match status" value="1"/>
</dbReference>
<keyword evidence="5" id="KW-1185">Reference proteome</keyword>
<dbReference type="GO" id="GO:0016829">
    <property type="term" value="F:lyase activity"/>
    <property type="evidence" value="ECO:0007669"/>
    <property type="project" value="UniProtKB-KW"/>
</dbReference>
<dbReference type="Pfam" id="PF08666">
    <property type="entry name" value="SAF"/>
    <property type="match status" value="1"/>
</dbReference>
<evidence type="ECO:0000256" key="2">
    <source>
        <dbReference type="ARBA" id="ARBA00023239"/>
    </source>
</evidence>
<protein>
    <submittedName>
        <fullName evidence="4">Altronate dehydratase</fullName>
    </submittedName>
</protein>
<evidence type="ECO:0000313" key="5">
    <source>
        <dbReference type="Proteomes" id="UP000252479"/>
    </source>
</evidence>
<gene>
    <name evidence="4" type="ORF">CIK83_12940</name>
</gene>
<dbReference type="Pfam" id="PF04295">
    <property type="entry name" value="GD_AH_second"/>
    <property type="match status" value="1"/>
</dbReference>
<dbReference type="InterPro" id="IPR007392">
    <property type="entry name" value="GD_AH_second"/>
</dbReference>
<dbReference type="EMBL" id="QPGL01000002">
    <property type="protein sequence ID" value="RCS70344.1"/>
    <property type="molecule type" value="Genomic_DNA"/>
</dbReference>
<dbReference type="GeneID" id="303189826"/>
<evidence type="ECO:0000256" key="1">
    <source>
        <dbReference type="ARBA" id="ARBA00010986"/>
    </source>
</evidence>
<dbReference type="Pfam" id="PF20629">
    <property type="entry name" value="GD_AH_C"/>
    <property type="match status" value="1"/>
</dbReference>
<dbReference type="InterPro" id="IPR052172">
    <property type="entry name" value="UxaA_altronate/galactarate_dh"/>
</dbReference>
<dbReference type="Gene3D" id="2.30.130.110">
    <property type="match status" value="1"/>
</dbReference>
<dbReference type="PANTHER" id="PTHR30536:SF5">
    <property type="entry name" value="ALTRONATE DEHYDRATASE"/>
    <property type="match status" value="1"/>
</dbReference>
<dbReference type="CDD" id="cd11613">
    <property type="entry name" value="SAF_AH_GD"/>
    <property type="match status" value="1"/>
</dbReference>
<dbReference type="InterPro" id="IPR048332">
    <property type="entry name" value="GD_AH_C"/>
</dbReference>
<feature type="domain" description="SAF" evidence="3">
    <location>
        <begin position="11"/>
        <end position="83"/>
    </location>
</feature>
<dbReference type="OrthoDB" id="9804574at2"/>
<dbReference type="Proteomes" id="UP000252479">
    <property type="component" value="Unassembled WGS sequence"/>
</dbReference>
<accession>A0A368LHX3</accession>
<comment type="caution">
    <text evidence="4">The sequence shown here is derived from an EMBL/GenBank/DDBJ whole genome shotgun (WGS) entry which is preliminary data.</text>
</comment>
<name>A0A368LHX3_9VIBR</name>
<dbReference type="PANTHER" id="PTHR30536">
    <property type="entry name" value="ALTRONATE/GALACTARATE DEHYDRATASE"/>
    <property type="match status" value="1"/>
</dbReference>
<dbReference type="RefSeq" id="WP_086958744.1">
    <property type="nucleotide sequence ID" value="NZ_AP018681.1"/>
</dbReference>
<evidence type="ECO:0000313" key="4">
    <source>
        <dbReference type="EMBL" id="RCS70344.1"/>
    </source>
</evidence>
<dbReference type="InterPro" id="IPR013974">
    <property type="entry name" value="SAF"/>
</dbReference>
<dbReference type="InterPro" id="IPR044144">
    <property type="entry name" value="SAF_UxaA/GarD"/>
</dbReference>
<dbReference type="GO" id="GO:0019698">
    <property type="term" value="P:D-galacturonate catabolic process"/>
    <property type="evidence" value="ECO:0007669"/>
    <property type="project" value="TreeGrafter"/>
</dbReference>
<keyword evidence="2" id="KW-0456">Lyase</keyword>
<reference evidence="4 5" key="1">
    <citation type="journal article" date="2017" name="Elife">
        <title>Extensive horizontal gene transfer in cheese-associated bacteria.</title>
        <authorList>
            <person name="Bonham K.S."/>
            <person name="Wolfe B.E."/>
            <person name="Dutton R.J."/>
        </authorList>
    </citation>
    <scope>NUCLEOTIDE SEQUENCE [LARGE SCALE GENOMIC DNA]</scope>
    <source>
        <strain evidence="4 5">JB196</strain>
    </source>
</reference>
<sequence length="498" mass="54453">MKTWIQINPKDNVIIALTDLPSGTLITLQNGHAFTLQEAITKGHKASIQDLKIDDLLWKYGESFGHATSDIKMGSWVHSHNSKTNLNDKLDYQYQPIDIPSKASVADNIPVNIYRRSNGEIGIRNELWVIPTVGCVNGIAQTMVNQFLVNNPQLDIDGVYVFPHQFGCSQLGDDHITTRNLLQSMAKHPNAGGVLILGLGCENNQVPAFMQGLGDIDTKRIQFLISQKVDDEIEAGKDIIQEIYDTIRHDKREIGTLSEINFGLECGGSDGLSGITANPLLGQFSDYVIAQGGTTVLTEVPEMFGAETLLMKRAKDEPVFHKIVAMINGFKDYYQQHNQPIYENPSPGNKDGGITTLEDKSLGCTQKSGTSAVVDVLEYTQKLSVSGLNLLNAPGNDAIATSALAASGCHMVLFSTGRGTPYGGFVPTVKIATNTELSEKKKHWIDFNAGQLVSGDVPMETLLTQFVQTLVRIINGEQARNERNGIRELAIWKSGVTL</sequence>
<dbReference type="AlphaFoldDB" id="A0A368LHX3"/>
<proteinExistence type="inferred from homology"/>